<dbReference type="EMBL" id="KN833168">
    <property type="protein sequence ID" value="KIM72058.1"/>
    <property type="molecule type" value="Genomic_DNA"/>
</dbReference>
<dbReference type="OrthoDB" id="3248548at2759"/>
<sequence>MIGGILFFVIEFKLGIPSCNNLAQLFLKLLSTMVQNNQLNFTGFHIYGLLTDLSQFKFYSYNPSTKQLCFDKRILINNRRSKAFADMINVSNKIFGVILTAYMDGL</sequence>
<evidence type="ECO:0000313" key="2">
    <source>
        <dbReference type="Proteomes" id="UP000054166"/>
    </source>
</evidence>
<reference evidence="1 2" key="1">
    <citation type="submission" date="2014-04" db="EMBL/GenBank/DDBJ databases">
        <authorList>
            <consortium name="DOE Joint Genome Institute"/>
            <person name="Kuo A."/>
            <person name="Tarkka M."/>
            <person name="Buscot F."/>
            <person name="Kohler A."/>
            <person name="Nagy L.G."/>
            <person name="Floudas D."/>
            <person name="Copeland A."/>
            <person name="Barry K.W."/>
            <person name="Cichocki N."/>
            <person name="Veneault-Fourrey C."/>
            <person name="LaButti K."/>
            <person name="Lindquist E.A."/>
            <person name="Lipzen A."/>
            <person name="Lundell T."/>
            <person name="Morin E."/>
            <person name="Murat C."/>
            <person name="Sun H."/>
            <person name="Tunlid A."/>
            <person name="Henrissat B."/>
            <person name="Grigoriev I.V."/>
            <person name="Hibbett D.S."/>
            <person name="Martin F."/>
            <person name="Nordberg H.P."/>
            <person name="Cantor M.N."/>
            <person name="Hua S.X."/>
        </authorList>
    </citation>
    <scope>NUCLEOTIDE SEQUENCE [LARGE SCALE GENOMIC DNA]</scope>
    <source>
        <strain evidence="1 2">F 1598</strain>
    </source>
</reference>
<keyword evidence="2" id="KW-1185">Reference proteome</keyword>
<reference evidence="2" key="2">
    <citation type="submission" date="2015-01" db="EMBL/GenBank/DDBJ databases">
        <title>Evolutionary Origins and Diversification of the Mycorrhizal Mutualists.</title>
        <authorList>
            <consortium name="DOE Joint Genome Institute"/>
            <consortium name="Mycorrhizal Genomics Consortium"/>
            <person name="Kohler A."/>
            <person name="Kuo A."/>
            <person name="Nagy L.G."/>
            <person name="Floudas D."/>
            <person name="Copeland A."/>
            <person name="Barry K.W."/>
            <person name="Cichocki N."/>
            <person name="Veneault-Fourrey C."/>
            <person name="LaButti K."/>
            <person name="Lindquist E.A."/>
            <person name="Lipzen A."/>
            <person name="Lundell T."/>
            <person name="Morin E."/>
            <person name="Murat C."/>
            <person name="Riley R."/>
            <person name="Ohm R."/>
            <person name="Sun H."/>
            <person name="Tunlid A."/>
            <person name="Henrissat B."/>
            <person name="Grigoriev I.V."/>
            <person name="Hibbett D.S."/>
            <person name="Martin F."/>
        </authorList>
    </citation>
    <scope>NUCLEOTIDE SEQUENCE [LARGE SCALE GENOMIC DNA]</scope>
    <source>
        <strain evidence="2">F 1598</strain>
    </source>
</reference>
<dbReference type="InParanoid" id="A0A0C3AE43"/>
<accession>A0A0C3AE43</accession>
<proteinExistence type="predicted"/>
<evidence type="ECO:0000313" key="1">
    <source>
        <dbReference type="EMBL" id="KIM72058.1"/>
    </source>
</evidence>
<dbReference type="AlphaFoldDB" id="A0A0C3AE43"/>
<organism evidence="1 2">
    <name type="scientific">Piloderma croceum (strain F 1598)</name>
    <dbReference type="NCBI Taxonomy" id="765440"/>
    <lineage>
        <taxon>Eukaryota</taxon>
        <taxon>Fungi</taxon>
        <taxon>Dikarya</taxon>
        <taxon>Basidiomycota</taxon>
        <taxon>Agaricomycotina</taxon>
        <taxon>Agaricomycetes</taxon>
        <taxon>Agaricomycetidae</taxon>
        <taxon>Atheliales</taxon>
        <taxon>Atheliaceae</taxon>
        <taxon>Piloderma</taxon>
    </lineage>
</organism>
<name>A0A0C3AE43_PILCF</name>
<dbReference type="HOGENOM" id="CLU_152697_0_0_1"/>
<evidence type="ECO:0008006" key="3">
    <source>
        <dbReference type="Google" id="ProtNLM"/>
    </source>
</evidence>
<protein>
    <recommendedName>
        <fullName evidence="3">Fungal-type protein kinase domain-containing protein</fullName>
    </recommendedName>
</protein>
<dbReference type="Proteomes" id="UP000054166">
    <property type="component" value="Unassembled WGS sequence"/>
</dbReference>
<feature type="non-terminal residue" evidence="1">
    <location>
        <position position="106"/>
    </location>
</feature>
<gene>
    <name evidence="1" type="ORF">PILCRDRAFT_43067</name>
</gene>